<reference evidence="1 2" key="1">
    <citation type="journal article" date="2016" name="Mol. Biol. Evol.">
        <title>Comparative Genomics of Early-Diverging Mushroom-Forming Fungi Provides Insights into the Origins of Lignocellulose Decay Capabilities.</title>
        <authorList>
            <person name="Nagy L.G."/>
            <person name="Riley R."/>
            <person name="Tritt A."/>
            <person name="Adam C."/>
            <person name="Daum C."/>
            <person name="Floudas D."/>
            <person name="Sun H."/>
            <person name="Yadav J.S."/>
            <person name="Pangilinan J."/>
            <person name="Larsson K.H."/>
            <person name="Matsuura K."/>
            <person name="Barry K."/>
            <person name="Labutti K."/>
            <person name="Kuo R."/>
            <person name="Ohm R.A."/>
            <person name="Bhattacharya S.S."/>
            <person name="Shirouzu T."/>
            <person name="Yoshinaga Y."/>
            <person name="Martin F.M."/>
            <person name="Grigoriev I.V."/>
            <person name="Hibbett D.S."/>
        </authorList>
    </citation>
    <scope>NUCLEOTIDE SEQUENCE [LARGE SCALE GENOMIC DNA]</scope>
    <source>
        <strain evidence="1 2">CBS 109695</strain>
    </source>
</reference>
<dbReference type="Proteomes" id="UP000076532">
    <property type="component" value="Unassembled WGS sequence"/>
</dbReference>
<accession>A0A166DGN0</accession>
<dbReference type="AlphaFoldDB" id="A0A166DGN0"/>
<gene>
    <name evidence="1" type="ORF">FIBSPDRAFT_1048674</name>
</gene>
<evidence type="ECO:0000313" key="1">
    <source>
        <dbReference type="EMBL" id="KZP14690.1"/>
    </source>
</evidence>
<evidence type="ECO:0000313" key="2">
    <source>
        <dbReference type="Proteomes" id="UP000076532"/>
    </source>
</evidence>
<organism evidence="1 2">
    <name type="scientific">Athelia psychrophila</name>
    <dbReference type="NCBI Taxonomy" id="1759441"/>
    <lineage>
        <taxon>Eukaryota</taxon>
        <taxon>Fungi</taxon>
        <taxon>Dikarya</taxon>
        <taxon>Basidiomycota</taxon>
        <taxon>Agaricomycotina</taxon>
        <taxon>Agaricomycetes</taxon>
        <taxon>Agaricomycetidae</taxon>
        <taxon>Atheliales</taxon>
        <taxon>Atheliaceae</taxon>
        <taxon>Athelia</taxon>
    </lineage>
</organism>
<dbReference type="EMBL" id="KV417614">
    <property type="protein sequence ID" value="KZP14690.1"/>
    <property type="molecule type" value="Genomic_DNA"/>
</dbReference>
<protein>
    <submittedName>
        <fullName evidence="1">Uncharacterized protein</fullName>
    </submittedName>
</protein>
<proteinExistence type="predicted"/>
<keyword evidence="2" id="KW-1185">Reference proteome</keyword>
<name>A0A166DGN0_9AGAM</name>
<sequence length="152" mass="17469">MHLRLLTFVRNELLSQQLCVPVDKEVELREDGEPDVTWLDHESPVVVISLDGRIQDPRSGVRGQESPPQTKIDDVLCDELYHLPRQIPKVNRLSHPQSMHLRLLTFVRNEPLSQQLCVPVDKEVELREDGEPDVTWLDHESLIVVISLDDSV</sequence>